<dbReference type="PANTHER" id="PTHR12198:SF10">
    <property type="entry name" value="PROSPERO HOMEOBOX 1A"/>
    <property type="match status" value="1"/>
</dbReference>
<feature type="non-terminal residue" evidence="8">
    <location>
        <position position="1"/>
    </location>
</feature>
<accession>Q4SX83</accession>
<sequence>KLMFFYTRYPSSNMLKMFFSDVKVRTVTGNRCVCGFSGQDFLSCEVEFY</sequence>
<proteinExistence type="predicted"/>
<dbReference type="KEGG" id="tng:GSTEN00011073G001"/>
<comment type="caution">
    <text evidence="8">The sequence shown here is derived from an EMBL/GenBank/DDBJ whole genome shotgun (WGS) entry which is preliminary data.</text>
</comment>
<dbReference type="InterPro" id="IPR023082">
    <property type="entry name" value="Homeo_prospero_dom"/>
</dbReference>
<evidence type="ECO:0000256" key="3">
    <source>
        <dbReference type="ARBA" id="ARBA00023125"/>
    </source>
</evidence>
<evidence type="ECO:0000256" key="2">
    <source>
        <dbReference type="ARBA" id="ARBA00023015"/>
    </source>
</evidence>
<keyword evidence="6" id="KW-0539">Nucleus</keyword>
<dbReference type="GO" id="GO:0000978">
    <property type="term" value="F:RNA polymerase II cis-regulatory region sequence-specific DNA binding"/>
    <property type="evidence" value="ECO:0007669"/>
    <property type="project" value="TreeGrafter"/>
</dbReference>
<evidence type="ECO:0000313" key="8">
    <source>
        <dbReference type="EMBL" id="CAF94749.1"/>
    </source>
</evidence>
<organism evidence="8">
    <name type="scientific">Tetraodon nigroviridis</name>
    <name type="common">Spotted green pufferfish</name>
    <name type="synonym">Chelonodon nigroviridis</name>
    <dbReference type="NCBI Taxonomy" id="99883"/>
    <lineage>
        <taxon>Eukaryota</taxon>
        <taxon>Metazoa</taxon>
        <taxon>Chordata</taxon>
        <taxon>Craniata</taxon>
        <taxon>Vertebrata</taxon>
        <taxon>Euteleostomi</taxon>
        <taxon>Actinopterygii</taxon>
        <taxon>Neopterygii</taxon>
        <taxon>Teleostei</taxon>
        <taxon>Neoteleostei</taxon>
        <taxon>Acanthomorphata</taxon>
        <taxon>Eupercaria</taxon>
        <taxon>Tetraodontiformes</taxon>
        <taxon>Tetradontoidea</taxon>
        <taxon>Tetraodontidae</taxon>
        <taxon>Tetraodon</taxon>
    </lineage>
</organism>
<feature type="domain" description="Prospero" evidence="7">
    <location>
        <begin position="1"/>
        <end position="49"/>
    </location>
</feature>
<reference evidence="8" key="1">
    <citation type="journal article" date="2004" name="Nature">
        <title>Genome duplication in the teleost fish Tetraodon nigroviridis reveals the early vertebrate proto-karyotype.</title>
        <authorList>
            <person name="Jaillon O."/>
            <person name="Aury J.-M."/>
            <person name="Brunet F."/>
            <person name="Petit J.-L."/>
            <person name="Stange-Thomann N."/>
            <person name="Mauceli E."/>
            <person name="Bouneau L."/>
            <person name="Fischer C."/>
            <person name="Ozouf-Costaz C."/>
            <person name="Bernot A."/>
            <person name="Nicaud S."/>
            <person name="Jaffe D."/>
            <person name="Fisher S."/>
            <person name="Lutfalla G."/>
            <person name="Dossat C."/>
            <person name="Segurens B."/>
            <person name="Dasilva C."/>
            <person name="Salanoubat M."/>
            <person name="Levy M."/>
            <person name="Boudet N."/>
            <person name="Castellano S."/>
            <person name="Anthouard V."/>
            <person name="Jubin C."/>
            <person name="Castelli V."/>
            <person name="Katinka M."/>
            <person name="Vacherie B."/>
            <person name="Biemont C."/>
            <person name="Skalli Z."/>
            <person name="Cattolico L."/>
            <person name="Poulain J."/>
            <person name="De Berardinis V."/>
            <person name="Cruaud C."/>
            <person name="Duprat S."/>
            <person name="Brottier P."/>
            <person name="Coutanceau J.-P."/>
            <person name="Gouzy J."/>
            <person name="Parra G."/>
            <person name="Lardier G."/>
            <person name="Chapple C."/>
            <person name="McKernan K.J."/>
            <person name="McEwan P."/>
            <person name="Bosak S."/>
            <person name="Kellis M."/>
            <person name="Volff J.-N."/>
            <person name="Guigo R."/>
            <person name="Zody M.C."/>
            <person name="Mesirov J."/>
            <person name="Lindblad-Toh K."/>
            <person name="Birren B."/>
            <person name="Nusbaum C."/>
            <person name="Kahn D."/>
            <person name="Robinson-Rechavi M."/>
            <person name="Laudet V."/>
            <person name="Schachter V."/>
            <person name="Quetier F."/>
            <person name="Saurin W."/>
            <person name="Scarpelli C."/>
            <person name="Wincker P."/>
            <person name="Lander E.S."/>
            <person name="Weissenbach J."/>
            <person name="Roest Crollius H."/>
        </authorList>
    </citation>
    <scope>NUCLEOTIDE SEQUENCE [LARGE SCALE GENOMIC DNA]</scope>
</reference>
<dbReference type="EMBL" id="CAAE01012833">
    <property type="protein sequence ID" value="CAF94749.1"/>
    <property type="molecule type" value="Genomic_DNA"/>
</dbReference>
<gene>
    <name evidence="8" type="ORF">GSTENG00011073001</name>
</gene>
<dbReference type="InterPro" id="IPR009057">
    <property type="entry name" value="Homeodomain-like_sf"/>
</dbReference>
<keyword evidence="2" id="KW-0805">Transcription regulation</keyword>
<dbReference type="Pfam" id="PF05044">
    <property type="entry name" value="HPD"/>
    <property type="match status" value="1"/>
</dbReference>
<evidence type="ECO:0000256" key="4">
    <source>
        <dbReference type="ARBA" id="ARBA00023155"/>
    </source>
</evidence>
<dbReference type="InterPro" id="IPR039350">
    <property type="entry name" value="Prospero_homeodomain"/>
</dbReference>
<protein>
    <submittedName>
        <fullName evidence="8">(spotted green pufferfish) hypothetical protein</fullName>
    </submittedName>
</protein>
<comment type="subcellular location">
    <subcellularLocation>
        <location evidence="1">Nucleus</location>
    </subcellularLocation>
</comment>
<keyword evidence="4" id="KW-0371">Homeobox</keyword>
<dbReference type="PROSITE" id="PS51818">
    <property type="entry name" value="HOMEO_PROSPERO"/>
    <property type="match status" value="1"/>
</dbReference>
<dbReference type="GO" id="GO:0007399">
    <property type="term" value="P:nervous system development"/>
    <property type="evidence" value="ECO:0007669"/>
    <property type="project" value="UniProtKB-ARBA"/>
</dbReference>
<dbReference type="Gene3D" id="1.10.10.500">
    <property type="entry name" value="Homeo-prospero domain"/>
    <property type="match status" value="1"/>
</dbReference>
<dbReference type="AlphaFoldDB" id="Q4SX83"/>
<name>Q4SX83_TETNG</name>
<dbReference type="OrthoDB" id="10038576at2759"/>
<reference evidence="8" key="2">
    <citation type="submission" date="2004-02" db="EMBL/GenBank/DDBJ databases">
        <authorList>
            <consortium name="Genoscope"/>
            <consortium name="Whitehead Institute Centre for Genome Research"/>
        </authorList>
    </citation>
    <scope>NUCLEOTIDE SEQUENCE</scope>
</reference>
<evidence type="ECO:0000256" key="5">
    <source>
        <dbReference type="ARBA" id="ARBA00023163"/>
    </source>
</evidence>
<dbReference type="InterPro" id="IPR037131">
    <property type="entry name" value="Homeo_prospero_dom_sf"/>
</dbReference>
<dbReference type="GO" id="GO:0005634">
    <property type="term" value="C:nucleus"/>
    <property type="evidence" value="ECO:0007669"/>
    <property type="project" value="UniProtKB-SubCell"/>
</dbReference>
<evidence type="ECO:0000256" key="1">
    <source>
        <dbReference type="ARBA" id="ARBA00004123"/>
    </source>
</evidence>
<dbReference type="GO" id="GO:0048468">
    <property type="term" value="P:cell development"/>
    <property type="evidence" value="ECO:0007669"/>
    <property type="project" value="UniProtKB-ARBA"/>
</dbReference>
<keyword evidence="5" id="KW-0804">Transcription</keyword>
<evidence type="ECO:0000256" key="6">
    <source>
        <dbReference type="ARBA" id="ARBA00023242"/>
    </source>
</evidence>
<dbReference type="GO" id="GO:0000981">
    <property type="term" value="F:DNA-binding transcription factor activity, RNA polymerase II-specific"/>
    <property type="evidence" value="ECO:0007669"/>
    <property type="project" value="TreeGrafter"/>
</dbReference>
<dbReference type="SUPFAM" id="SSF46689">
    <property type="entry name" value="Homeodomain-like"/>
    <property type="match status" value="1"/>
</dbReference>
<dbReference type="PANTHER" id="PTHR12198">
    <property type="entry name" value="HOMEOBOX PROTEIN PROSPERO/PROX-1/CEH-26"/>
    <property type="match status" value="1"/>
</dbReference>
<feature type="non-terminal residue" evidence="8">
    <location>
        <position position="49"/>
    </location>
</feature>
<keyword evidence="3" id="KW-0238">DNA-binding</keyword>
<evidence type="ECO:0000259" key="7">
    <source>
        <dbReference type="PROSITE" id="PS51818"/>
    </source>
</evidence>